<gene>
    <name evidence="1" type="ORF">CPELLU_LOCUS3126</name>
</gene>
<protein>
    <submittedName>
        <fullName evidence="1">4149_t:CDS:1</fullName>
    </submittedName>
</protein>
<dbReference type="Proteomes" id="UP000789759">
    <property type="component" value="Unassembled WGS sequence"/>
</dbReference>
<keyword evidence="2" id="KW-1185">Reference proteome</keyword>
<evidence type="ECO:0000313" key="1">
    <source>
        <dbReference type="EMBL" id="CAG8515485.1"/>
    </source>
</evidence>
<dbReference type="AlphaFoldDB" id="A0A9N9A2N3"/>
<sequence>MNNDEKAQEKNQDYSTTKEIELNRIQKMHMVFLNKMNHTVFEIQNEFKKIVTRWFELDEEYDLIVDLLKKTGDKKYLFVSKHSIDVIILCLFRVKTIVIEFKRNKKRFGEYDVIDFGKICKKMRSNGVAVSNFYYTNSAKKKAKELVILLLDPQQDLRSHIGVVESGSEISENEEIVQMKNEENGYVETEKGIMESEDVILCFRVLQRNRFKNIVD</sequence>
<proteinExistence type="predicted"/>
<accession>A0A9N9A2N3</accession>
<dbReference type="OrthoDB" id="2440965at2759"/>
<evidence type="ECO:0000313" key="2">
    <source>
        <dbReference type="Proteomes" id="UP000789759"/>
    </source>
</evidence>
<comment type="caution">
    <text evidence="1">The sequence shown here is derived from an EMBL/GenBank/DDBJ whole genome shotgun (WGS) entry which is preliminary data.</text>
</comment>
<dbReference type="EMBL" id="CAJVQA010001469">
    <property type="protein sequence ID" value="CAG8515485.1"/>
    <property type="molecule type" value="Genomic_DNA"/>
</dbReference>
<reference evidence="1" key="1">
    <citation type="submission" date="2021-06" db="EMBL/GenBank/DDBJ databases">
        <authorList>
            <person name="Kallberg Y."/>
            <person name="Tangrot J."/>
            <person name="Rosling A."/>
        </authorList>
    </citation>
    <scope>NUCLEOTIDE SEQUENCE</scope>
    <source>
        <strain evidence="1">FL966</strain>
    </source>
</reference>
<organism evidence="1 2">
    <name type="scientific">Cetraspora pellucida</name>
    <dbReference type="NCBI Taxonomy" id="1433469"/>
    <lineage>
        <taxon>Eukaryota</taxon>
        <taxon>Fungi</taxon>
        <taxon>Fungi incertae sedis</taxon>
        <taxon>Mucoromycota</taxon>
        <taxon>Glomeromycotina</taxon>
        <taxon>Glomeromycetes</taxon>
        <taxon>Diversisporales</taxon>
        <taxon>Gigasporaceae</taxon>
        <taxon>Cetraspora</taxon>
    </lineage>
</organism>
<name>A0A9N9A2N3_9GLOM</name>